<feature type="transmembrane region" description="Helical" evidence="2">
    <location>
        <begin position="38"/>
        <end position="57"/>
    </location>
</feature>
<reference evidence="4" key="1">
    <citation type="journal article" date="2019" name="Int. J. Syst. Evol. Microbiol.">
        <title>The Global Catalogue of Microorganisms (GCM) 10K type strain sequencing project: providing services to taxonomists for standard genome sequencing and annotation.</title>
        <authorList>
            <consortium name="The Broad Institute Genomics Platform"/>
            <consortium name="The Broad Institute Genome Sequencing Center for Infectious Disease"/>
            <person name="Wu L."/>
            <person name="Ma J."/>
        </authorList>
    </citation>
    <scope>NUCLEOTIDE SEQUENCE [LARGE SCALE GENOMIC DNA]</scope>
    <source>
        <strain evidence="4">JCM 30346</strain>
    </source>
</reference>
<keyword evidence="2" id="KW-0812">Transmembrane</keyword>
<evidence type="ECO:0000313" key="4">
    <source>
        <dbReference type="Proteomes" id="UP001596137"/>
    </source>
</evidence>
<keyword evidence="2" id="KW-0472">Membrane</keyword>
<organism evidence="3 4">
    <name type="scientific">Sphaerisporangium aureirubrum</name>
    <dbReference type="NCBI Taxonomy" id="1544736"/>
    <lineage>
        <taxon>Bacteria</taxon>
        <taxon>Bacillati</taxon>
        <taxon>Actinomycetota</taxon>
        <taxon>Actinomycetes</taxon>
        <taxon>Streptosporangiales</taxon>
        <taxon>Streptosporangiaceae</taxon>
        <taxon>Sphaerisporangium</taxon>
    </lineage>
</organism>
<dbReference type="EMBL" id="JBHSRF010000084">
    <property type="protein sequence ID" value="MFC6086374.1"/>
    <property type="molecule type" value="Genomic_DNA"/>
</dbReference>
<evidence type="ECO:0000256" key="2">
    <source>
        <dbReference type="SAM" id="Phobius"/>
    </source>
</evidence>
<protein>
    <recommendedName>
        <fullName evidence="5">DUF3040 domain-containing protein</fullName>
    </recommendedName>
</protein>
<evidence type="ECO:0000256" key="1">
    <source>
        <dbReference type="SAM" id="MobiDB-lite"/>
    </source>
</evidence>
<dbReference type="RefSeq" id="WP_380761497.1">
    <property type="nucleotide sequence ID" value="NZ_JBHSRF010000084.1"/>
</dbReference>
<comment type="caution">
    <text evidence="3">The sequence shown here is derived from an EMBL/GenBank/DDBJ whole genome shotgun (WGS) entry which is preliminary data.</text>
</comment>
<evidence type="ECO:0000313" key="3">
    <source>
        <dbReference type="EMBL" id="MFC6086374.1"/>
    </source>
</evidence>
<name>A0ABW1NSP2_9ACTN</name>
<feature type="transmembrane region" description="Helical" evidence="2">
    <location>
        <begin position="63"/>
        <end position="81"/>
    </location>
</feature>
<evidence type="ECO:0008006" key="5">
    <source>
        <dbReference type="Google" id="ProtNLM"/>
    </source>
</evidence>
<dbReference type="Proteomes" id="UP001596137">
    <property type="component" value="Unassembled WGS sequence"/>
</dbReference>
<keyword evidence="2" id="KW-1133">Transmembrane helix</keyword>
<keyword evidence="4" id="KW-1185">Reference proteome</keyword>
<sequence>MHPLHSPDDNDTPPGRQHLPPRRPLVPPRRGRWTTARVTFAGVCVALAVVVALAPAWQLKLGAAAILVLLISFAVLMRGSGDHGRR</sequence>
<accession>A0ABW1NSP2</accession>
<gene>
    <name evidence="3" type="ORF">ACFP1K_34750</name>
</gene>
<proteinExistence type="predicted"/>
<feature type="region of interest" description="Disordered" evidence="1">
    <location>
        <begin position="1"/>
        <end position="30"/>
    </location>
</feature>